<organism evidence="1 2">
    <name type="scientific">Cetraspora pellucida</name>
    <dbReference type="NCBI Taxonomy" id="1433469"/>
    <lineage>
        <taxon>Eukaryota</taxon>
        <taxon>Fungi</taxon>
        <taxon>Fungi incertae sedis</taxon>
        <taxon>Mucoromycota</taxon>
        <taxon>Glomeromycotina</taxon>
        <taxon>Glomeromycetes</taxon>
        <taxon>Diversisporales</taxon>
        <taxon>Gigasporaceae</taxon>
        <taxon>Cetraspora</taxon>
    </lineage>
</organism>
<accession>A0ACA9R013</accession>
<comment type="caution">
    <text evidence="1">The sequence shown here is derived from an EMBL/GenBank/DDBJ whole genome shotgun (WGS) entry which is preliminary data.</text>
</comment>
<proteinExistence type="predicted"/>
<keyword evidence="2" id="KW-1185">Reference proteome</keyword>
<gene>
    <name evidence="1" type="ORF">SPELUC_LOCUS15780</name>
</gene>
<sequence length="65" mass="7362">MLNKLSQLELDLTSTKTNLQLLISSTSSSSSFSKKQKVRSKLFSEHLFSETDLSPEHPNAKTHRE</sequence>
<evidence type="ECO:0000313" key="1">
    <source>
        <dbReference type="EMBL" id="CAG8771058.1"/>
    </source>
</evidence>
<protein>
    <submittedName>
        <fullName evidence="1">17308_t:CDS:1</fullName>
    </submittedName>
</protein>
<reference evidence="1" key="1">
    <citation type="submission" date="2021-06" db="EMBL/GenBank/DDBJ databases">
        <authorList>
            <person name="Kallberg Y."/>
            <person name="Tangrot J."/>
            <person name="Rosling A."/>
        </authorList>
    </citation>
    <scope>NUCLEOTIDE SEQUENCE</scope>
    <source>
        <strain evidence="1">28 12/20/2015</strain>
    </source>
</reference>
<evidence type="ECO:0000313" key="2">
    <source>
        <dbReference type="Proteomes" id="UP000789366"/>
    </source>
</evidence>
<name>A0ACA9R013_9GLOM</name>
<dbReference type="Proteomes" id="UP000789366">
    <property type="component" value="Unassembled WGS sequence"/>
</dbReference>
<dbReference type="EMBL" id="CAJVPW010054058">
    <property type="protein sequence ID" value="CAG8771058.1"/>
    <property type="molecule type" value="Genomic_DNA"/>
</dbReference>
<feature type="non-terminal residue" evidence="1">
    <location>
        <position position="65"/>
    </location>
</feature>